<feature type="transmembrane region" description="Helical" evidence="1">
    <location>
        <begin position="247"/>
        <end position="266"/>
    </location>
</feature>
<keyword evidence="1" id="KW-0812">Transmembrane</keyword>
<feature type="domain" description="EamA" evidence="2">
    <location>
        <begin position="163"/>
        <end position="289"/>
    </location>
</feature>
<dbReference type="InterPro" id="IPR000620">
    <property type="entry name" value="EamA_dom"/>
</dbReference>
<keyword evidence="4" id="KW-1185">Reference proteome</keyword>
<evidence type="ECO:0000313" key="3">
    <source>
        <dbReference type="EMBL" id="MEX4010047.1"/>
    </source>
</evidence>
<name>A0ABV3WZD3_9HYPH</name>
<evidence type="ECO:0000313" key="4">
    <source>
        <dbReference type="Proteomes" id="UP001559025"/>
    </source>
</evidence>
<feature type="transmembrane region" description="Helical" evidence="1">
    <location>
        <begin position="137"/>
        <end position="156"/>
    </location>
</feature>
<keyword evidence="1" id="KW-0472">Membrane</keyword>
<keyword evidence="1" id="KW-1133">Transmembrane helix</keyword>
<feature type="transmembrane region" description="Helical" evidence="1">
    <location>
        <begin position="162"/>
        <end position="182"/>
    </location>
</feature>
<gene>
    <name evidence="3" type="ORF">V1479_22265</name>
</gene>
<dbReference type="SUPFAM" id="SSF103481">
    <property type="entry name" value="Multidrug resistance efflux transporter EmrE"/>
    <property type="match status" value="2"/>
</dbReference>
<sequence length="299" mass="32348">MSTFPSTVQLTEPRSTARLGMVVMLIGILLFALNDVLGKWLVATYSVGQVLLIRSAAALLILWPFLWKGGIRPLLSLQRPGMQAMRVILSSAEVYCFYFAVITLPLADVMTYWLAAPIYVAALSPFLLGEQVGWRRWTAIFIGFAGVIVALEPSAATLTAPALISIAGSFCFAFMMLSARALRDTADTALVFWQLVGAGVVGLVTAPFGWVTPTGFDFGLLALLGVVAMVAHICVNRAFKLADAATIAPFQYTLLFWAIVFGWLVFGDVPRTAMMVGAAIIVSAGLFIFVREQKARAKQ</sequence>
<dbReference type="Gene3D" id="1.10.3730.20">
    <property type="match status" value="1"/>
</dbReference>
<feature type="transmembrane region" description="Helical" evidence="1">
    <location>
        <begin position="216"/>
        <end position="235"/>
    </location>
</feature>
<comment type="caution">
    <text evidence="3">The sequence shown here is derived from an EMBL/GenBank/DDBJ whole genome shotgun (WGS) entry which is preliminary data.</text>
</comment>
<dbReference type="InterPro" id="IPR037185">
    <property type="entry name" value="EmrE-like"/>
</dbReference>
<organism evidence="3 4">
    <name type="scientific">Neoaquamicrobium sediminum</name>
    <dbReference type="NCBI Taxonomy" id="1849104"/>
    <lineage>
        <taxon>Bacteria</taxon>
        <taxon>Pseudomonadati</taxon>
        <taxon>Pseudomonadota</taxon>
        <taxon>Alphaproteobacteria</taxon>
        <taxon>Hyphomicrobiales</taxon>
        <taxon>Phyllobacteriaceae</taxon>
        <taxon>Neoaquamicrobium</taxon>
    </lineage>
</organism>
<proteinExistence type="predicted"/>
<reference evidence="3 4" key="1">
    <citation type="submission" date="2024-01" db="EMBL/GenBank/DDBJ databases">
        <title>New evidence supports the origin of RcGTA from prophage.</title>
        <authorList>
            <person name="Xu Y."/>
            <person name="Liu B."/>
            <person name="Chen F."/>
        </authorList>
    </citation>
    <scope>NUCLEOTIDE SEQUENCE [LARGE SCALE GENOMIC DNA]</scope>
    <source>
        <strain evidence="3 4">CBW1107-2</strain>
    </source>
</reference>
<evidence type="ECO:0000256" key="1">
    <source>
        <dbReference type="SAM" id="Phobius"/>
    </source>
</evidence>
<dbReference type="Pfam" id="PF00892">
    <property type="entry name" value="EamA"/>
    <property type="match status" value="2"/>
</dbReference>
<dbReference type="EMBL" id="JAZHFV010000009">
    <property type="protein sequence ID" value="MEX4010047.1"/>
    <property type="molecule type" value="Genomic_DNA"/>
</dbReference>
<accession>A0ABV3WZD3</accession>
<feature type="transmembrane region" description="Helical" evidence="1">
    <location>
        <begin position="21"/>
        <end position="41"/>
    </location>
</feature>
<dbReference type="PANTHER" id="PTHR22911">
    <property type="entry name" value="ACYL-MALONYL CONDENSING ENZYME-RELATED"/>
    <property type="match status" value="1"/>
</dbReference>
<protein>
    <submittedName>
        <fullName evidence="3">DMT family transporter</fullName>
    </submittedName>
</protein>
<dbReference type="RefSeq" id="WP_368804804.1">
    <property type="nucleotide sequence ID" value="NZ_JAZHFV010000009.1"/>
</dbReference>
<evidence type="ECO:0000259" key="2">
    <source>
        <dbReference type="Pfam" id="PF00892"/>
    </source>
</evidence>
<feature type="domain" description="EamA" evidence="2">
    <location>
        <begin position="19"/>
        <end position="150"/>
    </location>
</feature>
<dbReference type="PANTHER" id="PTHR22911:SF135">
    <property type="entry name" value="BLR4310 PROTEIN"/>
    <property type="match status" value="1"/>
</dbReference>
<feature type="transmembrane region" description="Helical" evidence="1">
    <location>
        <begin position="189"/>
        <end position="210"/>
    </location>
</feature>
<feature type="transmembrane region" description="Helical" evidence="1">
    <location>
        <begin position="47"/>
        <end position="66"/>
    </location>
</feature>
<dbReference type="Proteomes" id="UP001559025">
    <property type="component" value="Unassembled WGS sequence"/>
</dbReference>
<feature type="transmembrane region" description="Helical" evidence="1">
    <location>
        <begin position="272"/>
        <end position="290"/>
    </location>
</feature>